<sequence length="91" mass="10666">KTNDSYNPYFELVEISIKRGTLSFGNHDNKQTSSDFVSRFIFELTSLLLFDVIAGFEFIDCVQLNKRFLRNLYTNTRLQSDPFENLIQSIM</sequence>
<feature type="non-terminal residue" evidence="1">
    <location>
        <position position="1"/>
    </location>
</feature>
<accession>A0A819XTP4</accession>
<organism evidence="1 2">
    <name type="scientific">Rotaria sordida</name>
    <dbReference type="NCBI Taxonomy" id="392033"/>
    <lineage>
        <taxon>Eukaryota</taxon>
        <taxon>Metazoa</taxon>
        <taxon>Spiralia</taxon>
        <taxon>Gnathifera</taxon>
        <taxon>Rotifera</taxon>
        <taxon>Eurotatoria</taxon>
        <taxon>Bdelloidea</taxon>
        <taxon>Philodinida</taxon>
        <taxon>Philodinidae</taxon>
        <taxon>Rotaria</taxon>
    </lineage>
</organism>
<name>A0A819XTP4_9BILA</name>
<protein>
    <submittedName>
        <fullName evidence="1">Uncharacterized protein</fullName>
    </submittedName>
</protein>
<gene>
    <name evidence="1" type="ORF">FNK824_LOCUS33497</name>
</gene>
<evidence type="ECO:0000313" key="2">
    <source>
        <dbReference type="Proteomes" id="UP000663874"/>
    </source>
</evidence>
<comment type="caution">
    <text evidence="1">The sequence shown here is derived from an EMBL/GenBank/DDBJ whole genome shotgun (WGS) entry which is preliminary data.</text>
</comment>
<evidence type="ECO:0000313" key="1">
    <source>
        <dbReference type="EMBL" id="CAF4147220.1"/>
    </source>
</evidence>
<reference evidence="1" key="1">
    <citation type="submission" date="2021-02" db="EMBL/GenBank/DDBJ databases">
        <authorList>
            <person name="Nowell W R."/>
        </authorList>
    </citation>
    <scope>NUCLEOTIDE SEQUENCE</scope>
</reference>
<dbReference type="AlphaFoldDB" id="A0A819XTP4"/>
<dbReference type="Proteomes" id="UP000663874">
    <property type="component" value="Unassembled WGS sequence"/>
</dbReference>
<dbReference type="EMBL" id="CAJOBE010012310">
    <property type="protein sequence ID" value="CAF4147220.1"/>
    <property type="molecule type" value="Genomic_DNA"/>
</dbReference>
<proteinExistence type="predicted"/>